<evidence type="ECO:0000313" key="7">
    <source>
        <dbReference type="Proteomes" id="UP001519292"/>
    </source>
</evidence>
<dbReference type="Pfam" id="PF03466">
    <property type="entry name" value="LysR_substrate"/>
    <property type="match status" value="1"/>
</dbReference>
<keyword evidence="2" id="KW-0805">Transcription regulation</keyword>
<evidence type="ECO:0000259" key="5">
    <source>
        <dbReference type="PROSITE" id="PS50931"/>
    </source>
</evidence>
<evidence type="ECO:0000256" key="1">
    <source>
        <dbReference type="ARBA" id="ARBA00009437"/>
    </source>
</evidence>
<dbReference type="SUPFAM" id="SSF46785">
    <property type="entry name" value="Winged helix' DNA-binding domain"/>
    <property type="match status" value="1"/>
</dbReference>
<dbReference type="Pfam" id="PF00126">
    <property type="entry name" value="HTH_1"/>
    <property type="match status" value="1"/>
</dbReference>
<accession>A0ABS4MCG5</accession>
<dbReference type="CDD" id="cd05466">
    <property type="entry name" value="PBP2_LTTR_substrate"/>
    <property type="match status" value="1"/>
</dbReference>
<dbReference type="Gene3D" id="3.40.190.290">
    <property type="match status" value="1"/>
</dbReference>
<dbReference type="GO" id="GO:0003677">
    <property type="term" value="F:DNA binding"/>
    <property type="evidence" value="ECO:0007669"/>
    <property type="project" value="UniProtKB-KW"/>
</dbReference>
<dbReference type="PANTHER" id="PTHR30419:SF28">
    <property type="entry name" value="HTH-TYPE TRANSCRIPTIONAL REGULATOR BSDA"/>
    <property type="match status" value="1"/>
</dbReference>
<evidence type="ECO:0000256" key="2">
    <source>
        <dbReference type="ARBA" id="ARBA00023015"/>
    </source>
</evidence>
<dbReference type="PANTHER" id="PTHR30419">
    <property type="entry name" value="HTH-TYPE TRANSCRIPTIONAL REGULATOR YBHD"/>
    <property type="match status" value="1"/>
</dbReference>
<gene>
    <name evidence="6" type="ORF">J2Z60_000193</name>
</gene>
<dbReference type="InterPro" id="IPR000847">
    <property type="entry name" value="LysR_HTH_N"/>
</dbReference>
<dbReference type="PRINTS" id="PR00039">
    <property type="entry name" value="HTHLYSR"/>
</dbReference>
<protein>
    <submittedName>
        <fullName evidence="6">DNA-binding transcriptional LysR family regulator</fullName>
    </submittedName>
</protein>
<dbReference type="InterPro" id="IPR036390">
    <property type="entry name" value="WH_DNA-bd_sf"/>
</dbReference>
<keyword evidence="4" id="KW-0804">Transcription</keyword>
<feature type="domain" description="HTH lysR-type" evidence="5">
    <location>
        <begin position="1"/>
        <end position="58"/>
    </location>
</feature>
<name>A0ABS4MCG5_9LACO</name>
<dbReference type="RefSeq" id="WP_209685474.1">
    <property type="nucleotide sequence ID" value="NZ_JAGGLU010000001.1"/>
</dbReference>
<dbReference type="EMBL" id="JAGGLU010000001">
    <property type="protein sequence ID" value="MBP2057031.1"/>
    <property type="molecule type" value="Genomic_DNA"/>
</dbReference>
<organism evidence="6 7">
    <name type="scientific">Lactobacillus colini</name>
    <dbReference type="NCBI Taxonomy" id="1819254"/>
    <lineage>
        <taxon>Bacteria</taxon>
        <taxon>Bacillati</taxon>
        <taxon>Bacillota</taxon>
        <taxon>Bacilli</taxon>
        <taxon>Lactobacillales</taxon>
        <taxon>Lactobacillaceae</taxon>
        <taxon>Lactobacillus</taxon>
    </lineage>
</organism>
<evidence type="ECO:0000256" key="3">
    <source>
        <dbReference type="ARBA" id="ARBA00023125"/>
    </source>
</evidence>
<dbReference type="Gene3D" id="1.10.10.10">
    <property type="entry name" value="Winged helix-like DNA-binding domain superfamily/Winged helix DNA-binding domain"/>
    <property type="match status" value="1"/>
</dbReference>
<proteinExistence type="inferred from homology"/>
<dbReference type="InterPro" id="IPR036388">
    <property type="entry name" value="WH-like_DNA-bd_sf"/>
</dbReference>
<reference evidence="6 7" key="1">
    <citation type="submission" date="2021-03" db="EMBL/GenBank/DDBJ databases">
        <title>Genomic Encyclopedia of Type Strains, Phase IV (KMG-IV): sequencing the most valuable type-strain genomes for metagenomic binning, comparative biology and taxonomic classification.</title>
        <authorList>
            <person name="Goeker M."/>
        </authorList>
    </citation>
    <scope>NUCLEOTIDE SEQUENCE [LARGE SCALE GENOMIC DNA]</scope>
    <source>
        <strain evidence="6 7">DSM 101872</strain>
    </source>
</reference>
<dbReference type="InterPro" id="IPR005119">
    <property type="entry name" value="LysR_subst-bd"/>
</dbReference>
<sequence length="289" mass="32907">MNIKQLKYFLVVAQERQITAAAHRLYIAQPPLSYQLKQLEKELNSTLFNRTAYGIELTDAGKKFQKYAEEIVNLSQKAKDELGKEEAGEVGTIRLGLISSSGDIVPTNQFPKLTQFYPDLNFEIYENNTFGVIEDMKKDFIDMGIVRTPFNMKGLENIELNTDPMVAVFNPNFYNLGQGTLQIKDLKNLPLILYRRFEAIFNESFSHQGVTPFYAVKCDDARTAILWSDKGMGVALVPKSIACAYSKQDFSIIDHSSWITHLELIWSKEKAVTPIMKKVIDSFHSQSKK</sequence>
<dbReference type="Proteomes" id="UP001519292">
    <property type="component" value="Unassembled WGS sequence"/>
</dbReference>
<keyword evidence="3 6" id="KW-0238">DNA-binding</keyword>
<evidence type="ECO:0000256" key="4">
    <source>
        <dbReference type="ARBA" id="ARBA00023163"/>
    </source>
</evidence>
<comment type="similarity">
    <text evidence="1">Belongs to the LysR transcriptional regulatory family.</text>
</comment>
<dbReference type="InterPro" id="IPR050950">
    <property type="entry name" value="HTH-type_LysR_regulators"/>
</dbReference>
<dbReference type="PROSITE" id="PS50931">
    <property type="entry name" value="HTH_LYSR"/>
    <property type="match status" value="1"/>
</dbReference>
<keyword evidence="7" id="KW-1185">Reference proteome</keyword>
<dbReference type="SUPFAM" id="SSF53850">
    <property type="entry name" value="Periplasmic binding protein-like II"/>
    <property type="match status" value="1"/>
</dbReference>
<evidence type="ECO:0000313" key="6">
    <source>
        <dbReference type="EMBL" id="MBP2057031.1"/>
    </source>
</evidence>
<comment type="caution">
    <text evidence="6">The sequence shown here is derived from an EMBL/GenBank/DDBJ whole genome shotgun (WGS) entry which is preliminary data.</text>
</comment>